<dbReference type="GO" id="GO:0016747">
    <property type="term" value="F:acyltransferase activity, transferring groups other than amino-acyl groups"/>
    <property type="evidence" value="ECO:0007669"/>
    <property type="project" value="InterPro"/>
</dbReference>
<evidence type="ECO:0000313" key="5">
    <source>
        <dbReference type="Proteomes" id="UP000001258"/>
    </source>
</evidence>
<evidence type="ECO:0000256" key="1">
    <source>
        <dbReference type="ARBA" id="ARBA00022679"/>
    </source>
</evidence>
<dbReference type="KEGG" id="bha:BH2610"/>
<organism evidence="4 5">
    <name type="scientific">Halalkalibacterium halodurans (strain ATCC BAA-125 / DSM 18197 / FERM 7344 / JCM 9153 / C-125)</name>
    <name type="common">Bacillus halodurans</name>
    <dbReference type="NCBI Taxonomy" id="272558"/>
    <lineage>
        <taxon>Bacteria</taxon>
        <taxon>Bacillati</taxon>
        <taxon>Bacillota</taxon>
        <taxon>Bacilli</taxon>
        <taxon>Bacillales</taxon>
        <taxon>Bacillaceae</taxon>
        <taxon>Halalkalibacterium (ex Joshi et al. 2022)</taxon>
    </lineage>
</organism>
<evidence type="ECO:0000313" key="4">
    <source>
        <dbReference type="EMBL" id="BAB06329.1"/>
    </source>
</evidence>
<dbReference type="eggNOG" id="COG0456">
    <property type="taxonomic scope" value="Bacteria"/>
</dbReference>
<dbReference type="PANTHER" id="PTHR43420">
    <property type="entry name" value="ACETYLTRANSFERASE"/>
    <property type="match status" value="1"/>
</dbReference>
<evidence type="ECO:0000259" key="3">
    <source>
        <dbReference type="PROSITE" id="PS51186"/>
    </source>
</evidence>
<dbReference type="Pfam" id="PF00583">
    <property type="entry name" value="Acetyltransf_1"/>
    <property type="match status" value="1"/>
</dbReference>
<accession>Q9K9N5</accession>
<reference evidence="4 5" key="1">
    <citation type="journal article" date="2000" name="Nucleic Acids Res.">
        <title>Complete genome sequence of the alkaliphilic bacterium Bacillus halodurans and genomic sequence comparison with Bacillus subtilis.</title>
        <authorList>
            <person name="Takami H."/>
            <person name="Nakasone K."/>
            <person name="Takaki Y."/>
            <person name="Maeno G."/>
            <person name="Sasaki R."/>
            <person name="Masui N."/>
            <person name="Fuji F."/>
            <person name="Hirama C."/>
            <person name="Nakamura Y."/>
            <person name="Ogasawara N."/>
            <person name="Kuhara S."/>
            <person name="Horikoshi K."/>
        </authorList>
    </citation>
    <scope>NUCLEOTIDE SEQUENCE [LARGE SCALE GENOMIC DNA]</scope>
    <source>
        <strain evidence="5">ATCC BAA-125 / DSM 18197 / FERM 7344 / JCM 9153 / C-125</strain>
    </source>
</reference>
<dbReference type="PROSITE" id="PS51186">
    <property type="entry name" value="GNAT"/>
    <property type="match status" value="1"/>
</dbReference>
<dbReference type="PIR" id="B83976">
    <property type="entry name" value="B83976"/>
</dbReference>
<dbReference type="InterPro" id="IPR000182">
    <property type="entry name" value="GNAT_dom"/>
</dbReference>
<dbReference type="InterPro" id="IPR016181">
    <property type="entry name" value="Acyl_CoA_acyltransferase"/>
</dbReference>
<dbReference type="Proteomes" id="UP000001258">
    <property type="component" value="Chromosome"/>
</dbReference>
<dbReference type="HOGENOM" id="CLU_2840620_0_0_9"/>
<evidence type="ECO:0000256" key="2">
    <source>
        <dbReference type="ARBA" id="ARBA00023315"/>
    </source>
</evidence>
<dbReference type="EMBL" id="BA000004">
    <property type="protein sequence ID" value="BAB06329.1"/>
    <property type="molecule type" value="Genomic_DNA"/>
</dbReference>
<keyword evidence="2" id="KW-0012">Acyltransferase</keyword>
<protein>
    <submittedName>
        <fullName evidence="4">BH2610 protein</fullName>
    </submittedName>
</protein>
<dbReference type="SUPFAM" id="SSF55729">
    <property type="entry name" value="Acyl-CoA N-acyltransferases (Nat)"/>
    <property type="match status" value="1"/>
</dbReference>
<sequence>MAVNASERGKGIGSKLLQAVEDWAIKHDISTIVLNSGNRQERQIAHRFYEAAGFVPKATGFYKQL</sequence>
<dbReference type="STRING" id="272558.gene:10728508"/>
<feature type="domain" description="N-acetyltransferase" evidence="3">
    <location>
        <begin position="1"/>
        <end position="65"/>
    </location>
</feature>
<dbReference type="InterPro" id="IPR050680">
    <property type="entry name" value="YpeA/RimI_acetyltransf"/>
</dbReference>
<dbReference type="AlphaFoldDB" id="Q9K9N5"/>
<dbReference type="CDD" id="cd04301">
    <property type="entry name" value="NAT_SF"/>
    <property type="match status" value="1"/>
</dbReference>
<gene>
    <name evidence="4" type="ordered locus">BH2610</name>
</gene>
<keyword evidence="5" id="KW-1185">Reference proteome</keyword>
<proteinExistence type="predicted"/>
<name>Q9K9N5_HALH5</name>
<dbReference type="Gene3D" id="3.40.630.30">
    <property type="match status" value="1"/>
</dbReference>
<keyword evidence="1" id="KW-0808">Transferase</keyword>